<dbReference type="GO" id="GO:0006631">
    <property type="term" value="P:fatty acid metabolic process"/>
    <property type="evidence" value="ECO:0007669"/>
    <property type="project" value="UniProtKB-KW"/>
</dbReference>
<evidence type="ECO:0000256" key="2">
    <source>
        <dbReference type="ARBA" id="ARBA00022832"/>
    </source>
</evidence>
<dbReference type="InterPro" id="IPR014748">
    <property type="entry name" value="Enoyl-CoA_hydra_C"/>
</dbReference>
<dbReference type="GO" id="GO:0016836">
    <property type="term" value="F:hydro-lyase activity"/>
    <property type="evidence" value="ECO:0007669"/>
    <property type="project" value="TreeGrafter"/>
</dbReference>
<accession>A0A2T1A474</accession>
<name>A0A2T1A474_9ACTN</name>
<evidence type="ECO:0000313" key="7">
    <source>
        <dbReference type="EMBL" id="PRZ43406.1"/>
    </source>
</evidence>
<reference evidence="7 8" key="1">
    <citation type="submission" date="2018-03" db="EMBL/GenBank/DDBJ databases">
        <title>Genomic Encyclopedia of Archaeal and Bacterial Type Strains, Phase II (KMG-II): from individual species to whole genera.</title>
        <authorList>
            <person name="Goeker M."/>
        </authorList>
    </citation>
    <scope>NUCLEOTIDE SEQUENCE [LARGE SCALE GENOMIC DNA]</scope>
    <source>
        <strain evidence="7 8">DSM 100065</strain>
    </source>
</reference>
<keyword evidence="4" id="KW-0443">Lipid metabolism</keyword>
<organism evidence="7 8">
    <name type="scientific">Antricoccus suffuscus</name>
    <dbReference type="NCBI Taxonomy" id="1629062"/>
    <lineage>
        <taxon>Bacteria</taxon>
        <taxon>Bacillati</taxon>
        <taxon>Actinomycetota</taxon>
        <taxon>Actinomycetes</taxon>
        <taxon>Geodermatophilales</taxon>
        <taxon>Antricoccaceae</taxon>
        <taxon>Antricoccus</taxon>
    </lineage>
</organism>
<comment type="function">
    <text evidence="5">May play a role in fatty acid biosynthesis and insulin sensitivity.</text>
</comment>
<dbReference type="Proteomes" id="UP000237752">
    <property type="component" value="Unassembled WGS sequence"/>
</dbReference>
<dbReference type="InterPro" id="IPR029045">
    <property type="entry name" value="ClpP/crotonase-like_dom_sf"/>
</dbReference>
<proteinExistence type="inferred from homology"/>
<keyword evidence="3" id="KW-0809">Transit peptide</keyword>
<sequence length="283" mass="30576">MVTVDGMTDLADAPVAATPADTASAEAPQFEHIRVERADQVITITMDRARRRNSLSEDHMRELIRGFEYAGTTDARVVVLAGDGPVFSSGHDFADLQGRDLHEVRRLLSVCTELMQTIQMTPQVVIARIHGLATAGGCQLAASCDLAIAVESAGFALPGGKGGWFCHTPSVGVSRNISRKHLMELALTGDTIDAKTAEAWGLINYAVPDDKLDEAIADMVTRLSGGSRTAKALGKQAIYNQLDRPERDAYTYAIEVMASASQTDHAQEGINAFVEKRKPVWPR</sequence>
<protein>
    <recommendedName>
        <fullName evidence="6">Enoyl-CoA hydratase domain-containing protein 3, mitochondrial</fullName>
    </recommendedName>
</protein>
<evidence type="ECO:0000256" key="3">
    <source>
        <dbReference type="ARBA" id="ARBA00022946"/>
    </source>
</evidence>
<gene>
    <name evidence="7" type="ORF">CLV47_10292</name>
</gene>
<dbReference type="Pfam" id="PF00378">
    <property type="entry name" value="ECH_1"/>
    <property type="match status" value="1"/>
</dbReference>
<dbReference type="PANTHER" id="PTHR43602">
    <property type="match status" value="1"/>
</dbReference>
<dbReference type="CDD" id="cd06558">
    <property type="entry name" value="crotonase-like"/>
    <property type="match status" value="1"/>
</dbReference>
<dbReference type="Gene3D" id="1.10.12.10">
    <property type="entry name" value="Lyase 2-enoyl-coa Hydratase, Chain A, domain 2"/>
    <property type="match status" value="1"/>
</dbReference>
<evidence type="ECO:0000256" key="6">
    <source>
        <dbReference type="ARBA" id="ARBA00040545"/>
    </source>
</evidence>
<dbReference type="InterPro" id="IPR052377">
    <property type="entry name" value="Mitochondrial_ECH-domain"/>
</dbReference>
<keyword evidence="8" id="KW-1185">Reference proteome</keyword>
<evidence type="ECO:0000313" key="8">
    <source>
        <dbReference type="Proteomes" id="UP000237752"/>
    </source>
</evidence>
<dbReference type="PANTHER" id="PTHR43602:SF1">
    <property type="entry name" value="ENOYL-COA HYDRATASE DOMAIN-CONTAINING PROTEIN 3, MITOCHONDRIAL"/>
    <property type="match status" value="1"/>
</dbReference>
<dbReference type="AlphaFoldDB" id="A0A2T1A474"/>
<comment type="similarity">
    <text evidence="1">Belongs to the enoyl-CoA hydratase/isomerase family.</text>
</comment>
<keyword evidence="2" id="KW-0276">Fatty acid metabolism</keyword>
<evidence type="ECO:0000256" key="1">
    <source>
        <dbReference type="ARBA" id="ARBA00005254"/>
    </source>
</evidence>
<evidence type="ECO:0000256" key="4">
    <source>
        <dbReference type="ARBA" id="ARBA00023098"/>
    </source>
</evidence>
<dbReference type="EMBL" id="PVUE01000002">
    <property type="protein sequence ID" value="PRZ43406.1"/>
    <property type="molecule type" value="Genomic_DNA"/>
</dbReference>
<comment type="caution">
    <text evidence="7">The sequence shown here is derived from an EMBL/GenBank/DDBJ whole genome shotgun (WGS) entry which is preliminary data.</text>
</comment>
<dbReference type="InterPro" id="IPR001753">
    <property type="entry name" value="Enoyl-CoA_hydra/iso"/>
</dbReference>
<evidence type="ECO:0000256" key="5">
    <source>
        <dbReference type="ARBA" id="ARBA00037410"/>
    </source>
</evidence>
<dbReference type="Gene3D" id="3.90.226.10">
    <property type="entry name" value="2-enoyl-CoA Hydratase, Chain A, domain 1"/>
    <property type="match status" value="1"/>
</dbReference>
<dbReference type="SUPFAM" id="SSF52096">
    <property type="entry name" value="ClpP/crotonase"/>
    <property type="match status" value="1"/>
</dbReference>